<protein>
    <submittedName>
        <fullName evidence="2">Thymidine phosphorylase</fullName>
    </submittedName>
</protein>
<dbReference type="SUPFAM" id="SSF54680">
    <property type="entry name" value="Pyrimidine nucleoside phosphorylase C-terminal domain"/>
    <property type="match status" value="1"/>
</dbReference>
<dbReference type="EMBL" id="VBVZ01000939">
    <property type="protein sequence ID" value="TLG87019.1"/>
    <property type="molecule type" value="Genomic_DNA"/>
</dbReference>
<sequence length="52" mass="5600">AFVGEQVNAKRPLGWVHARTQEQAGQGASALRAAYRLGGERLAARELIQAIL</sequence>
<dbReference type="Proteomes" id="UP000304941">
    <property type="component" value="Unassembled WGS sequence"/>
</dbReference>
<accession>A0ABY2TZP5</accession>
<keyword evidence="1" id="KW-0808">Transferase</keyword>
<evidence type="ECO:0000313" key="3">
    <source>
        <dbReference type="Proteomes" id="UP000304941"/>
    </source>
</evidence>
<organism evidence="2 3">
    <name type="scientific">Pseudomonas edaphica</name>
    <dbReference type="NCBI Taxonomy" id="2006980"/>
    <lineage>
        <taxon>Bacteria</taxon>
        <taxon>Pseudomonadati</taxon>
        <taxon>Pseudomonadota</taxon>
        <taxon>Gammaproteobacteria</taxon>
        <taxon>Pseudomonadales</taxon>
        <taxon>Pseudomonadaceae</taxon>
        <taxon>Pseudomonas</taxon>
    </lineage>
</organism>
<evidence type="ECO:0000256" key="1">
    <source>
        <dbReference type="ARBA" id="ARBA00022679"/>
    </source>
</evidence>
<keyword evidence="3" id="KW-1185">Reference proteome</keyword>
<proteinExistence type="predicted"/>
<evidence type="ECO:0000313" key="2">
    <source>
        <dbReference type="EMBL" id="TLG87019.1"/>
    </source>
</evidence>
<feature type="non-terminal residue" evidence="2">
    <location>
        <position position="1"/>
    </location>
</feature>
<comment type="caution">
    <text evidence="2">The sequence shown here is derived from an EMBL/GenBank/DDBJ whole genome shotgun (WGS) entry which is preliminary data.</text>
</comment>
<dbReference type="Gene3D" id="3.90.1170.30">
    <property type="entry name" value="Pyrimidine nucleoside phosphorylase-like, C-terminal domain"/>
    <property type="match status" value="1"/>
</dbReference>
<dbReference type="InterPro" id="IPR036566">
    <property type="entry name" value="PYNP-like_C_sf"/>
</dbReference>
<reference evidence="2 3" key="1">
    <citation type="submission" date="2019-05" db="EMBL/GenBank/DDBJ databases">
        <title>Pseudomonas edaphica sp. nov., isolated from rhizospheric soil of Cistus ladanifer L. in Spain.</title>
        <authorList>
            <person name="Peix A."/>
        </authorList>
    </citation>
    <scope>NUCLEOTIDE SEQUENCE [LARGE SCALE GENOMIC DNA]</scope>
    <source>
        <strain evidence="2 3">RD25</strain>
    </source>
</reference>
<name>A0ABY2TZP5_9PSED</name>
<gene>
    <name evidence="2" type="ORF">FEM54_32240</name>
</gene>